<proteinExistence type="predicted"/>
<dbReference type="Proteomes" id="UP001054837">
    <property type="component" value="Unassembled WGS sequence"/>
</dbReference>
<protein>
    <submittedName>
        <fullName evidence="1">Uncharacterized protein</fullName>
    </submittedName>
</protein>
<comment type="caution">
    <text evidence="1">The sequence shown here is derived from an EMBL/GenBank/DDBJ whole genome shotgun (WGS) entry which is preliminary data.</text>
</comment>
<keyword evidence="2" id="KW-1185">Reference proteome</keyword>
<organism evidence="1 2">
    <name type="scientific">Caerostris darwini</name>
    <dbReference type="NCBI Taxonomy" id="1538125"/>
    <lineage>
        <taxon>Eukaryota</taxon>
        <taxon>Metazoa</taxon>
        <taxon>Ecdysozoa</taxon>
        <taxon>Arthropoda</taxon>
        <taxon>Chelicerata</taxon>
        <taxon>Arachnida</taxon>
        <taxon>Araneae</taxon>
        <taxon>Araneomorphae</taxon>
        <taxon>Entelegynae</taxon>
        <taxon>Araneoidea</taxon>
        <taxon>Araneidae</taxon>
        <taxon>Caerostris</taxon>
    </lineage>
</organism>
<accession>A0AAV4VJ44</accession>
<reference evidence="1 2" key="1">
    <citation type="submission" date="2021-06" db="EMBL/GenBank/DDBJ databases">
        <title>Caerostris darwini draft genome.</title>
        <authorList>
            <person name="Kono N."/>
            <person name="Arakawa K."/>
        </authorList>
    </citation>
    <scope>NUCLEOTIDE SEQUENCE [LARGE SCALE GENOMIC DNA]</scope>
</reference>
<dbReference type="AlphaFoldDB" id="A0AAV4VJ44"/>
<name>A0AAV4VJ44_9ARAC</name>
<gene>
    <name evidence="1" type="ORF">CDAR_518101</name>
</gene>
<sequence>MIPSECFTNNISLHNNVFCTTSPRERERKRCRHFEFFLPLLSRSLWRTFLHKFRRQQLASMTTVDSMLFVQDPKVRMWALCTNLLVCVLYSNKLATVPAIPSLASWLHTYASDFKKLRFPPSYLMLCFQIR</sequence>
<evidence type="ECO:0000313" key="2">
    <source>
        <dbReference type="Proteomes" id="UP001054837"/>
    </source>
</evidence>
<dbReference type="EMBL" id="BPLQ01013075">
    <property type="protein sequence ID" value="GIY69649.1"/>
    <property type="molecule type" value="Genomic_DNA"/>
</dbReference>
<evidence type="ECO:0000313" key="1">
    <source>
        <dbReference type="EMBL" id="GIY69649.1"/>
    </source>
</evidence>